<comment type="caution">
    <text evidence="1">The sequence shown here is derived from an EMBL/GenBank/DDBJ whole genome shotgun (WGS) entry which is preliminary data.</text>
</comment>
<reference evidence="1 2" key="1">
    <citation type="submission" date="2024-08" db="EMBL/GenBank/DDBJ databases">
        <title>The draft genome of Apodemus speciosus.</title>
        <authorList>
            <person name="Nabeshima K."/>
            <person name="Suzuki S."/>
            <person name="Onuma M."/>
        </authorList>
    </citation>
    <scope>NUCLEOTIDE SEQUENCE [LARGE SCALE GENOMIC DNA]</scope>
    <source>
        <strain evidence="1">IB14-021</strain>
    </source>
</reference>
<dbReference type="Proteomes" id="UP001623349">
    <property type="component" value="Unassembled WGS sequence"/>
</dbReference>
<accession>A0ABQ0FQZ6</accession>
<evidence type="ECO:0000313" key="2">
    <source>
        <dbReference type="Proteomes" id="UP001623349"/>
    </source>
</evidence>
<sequence>MGSPEDDLIGIPFPDYSSELLSFLNEQRQLGTEIRAASSMAPEWMSKAP</sequence>
<name>A0ABQ0FQZ6_APOSI</name>
<keyword evidence="2" id="KW-1185">Reference proteome</keyword>
<gene>
    <name evidence="1" type="ORF">APTSU1_001691100</name>
</gene>
<evidence type="ECO:0000313" key="1">
    <source>
        <dbReference type="EMBL" id="GAB1301673.1"/>
    </source>
</evidence>
<proteinExistence type="predicted"/>
<protein>
    <submittedName>
        <fullName evidence="1">Zinc finger and BTB domain-containing protein 7B</fullName>
    </submittedName>
</protein>
<dbReference type="EMBL" id="BAAFST010000018">
    <property type="protein sequence ID" value="GAB1301673.1"/>
    <property type="molecule type" value="Genomic_DNA"/>
</dbReference>
<organism evidence="1 2">
    <name type="scientific">Apodemus speciosus</name>
    <name type="common">Large Japanese field mouse</name>
    <dbReference type="NCBI Taxonomy" id="105296"/>
    <lineage>
        <taxon>Eukaryota</taxon>
        <taxon>Metazoa</taxon>
        <taxon>Chordata</taxon>
        <taxon>Craniata</taxon>
        <taxon>Vertebrata</taxon>
        <taxon>Euteleostomi</taxon>
        <taxon>Mammalia</taxon>
        <taxon>Eutheria</taxon>
        <taxon>Euarchontoglires</taxon>
        <taxon>Glires</taxon>
        <taxon>Rodentia</taxon>
        <taxon>Myomorpha</taxon>
        <taxon>Muroidea</taxon>
        <taxon>Muridae</taxon>
        <taxon>Murinae</taxon>
        <taxon>Apodemus</taxon>
    </lineage>
</organism>